<proteinExistence type="predicted"/>
<reference evidence="10" key="1">
    <citation type="submission" date="2019-07" db="EMBL/GenBank/DDBJ databases">
        <authorList>
            <person name="De-Chao Zhang Q."/>
        </authorList>
    </citation>
    <scope>NUCLEOTIDE SEQUENCE</scope>
    <source>
        <strain evidence="10">TP-CH-4</strain>
    </source>
</reference>
<evidence type="ECO:0000259" key="9">
    <source>
        <dbReference type="Pfam" id="PF13231"/>
    </source>
</evidence>
<evidence type="ECO:0000256" key="1">
    <source>
        <dbReference type="ARBA" id="ARBA00004651"/>
    </source>
</evidence>
<feature type="transmembrane region" description="Helical" evidence="8">
    <location>
        <begin position="102"/>
        <end position="135"/>
    </location>
</feature>
<feature type="transmembrane region" description="Helical" evidence="8">
    <location>
        <begin position="260"/>
        <end position="280"/>
    </location>
</feature>
<organism evidence="10 11">
    <name type="scientific">Pelagihabitans pacificus</name>
    <dbReference type="NCBI Taxonomy" id="2696054"/>
    <lineage>
        <taxon>Bacteria</taxon>
        <taxon>Pseudomonadati</taxon>
        <taxon>Bacteroidota</taxon>
        <taxon>Flavobacteriia</taxon>
        <taxon>Flavobacteriales</taxon>
        <taxon>Flavobacteriaceae</taxon>
        <taxon>Pelagihabitans</taxon>
    </lineage>
</organism>
<dbReference type="GO" id="GO:0016763">
    <property type="term" value="F:pentosyltransferase activity"/>
    <property type="evidence" value="ECO:0007669"/>
    <property type="project" value="TreeGrafter"/>
</dbReference>
<keyword evidence="6 8" id="KW-1133">Transmembrane helix</keyword>
<dbReference type="PANTHER" id="PTHR33908">
    <property type="entry name" value="MANNOSYLTRANSFERASE YKCB-RELATED"/>
    <property type="match status" value="1"/>
</dbReference>
<keyword evidence="2" id="KW-1003">Cell membrane</keyword>
<feature type="transmembrane region" description="Helical" evidence="8">
    <location>
        <begin position="184"/>
        <end position="204"/>
    </location>
</feature>
<dbReference type="Pfam" id="PF13231">
    <property type="entry name" value="PMT_2"/>
    <property type="match status" value="1"/>
</dbReference>
<evidence type="ECO:0000256" key="5">
    <source>
        <dbReference type="ARBA" id="ARBA00022692"/>
    </source>
</evidence>
<dbReference type="GO" id="GO:0005886">
    <property type="term" value="C:plasma membrane"/>
    <property type="evidence" value="ECO:0007669"/>
    <property type="project" value="UniProtKB-SubCell"/>
</dbReference>
<feature type="transmembrane region" description="Helical" evidence="8">
    <location>
        <begin position="286"/>
        <end position="305"/>
    </location>
</feature>
<evidence type="ECO:0000256" key="7">
    <source>
        <dbReference type="ARBA" id="ARBA00023136"/>
    </source>
</evidence>
<dbReference type="InterPro" id="IPR050297">
    <property type="entry name" value="LipidA_mod_glycosyltrf_83"/>
</dbReference>
<dbReference type="PANTHER" id="PTHR33908:SF11">
    <property type="entry name" value="MEMBRANE PROTEIN"/>
    <property type="match status" value="1"/>
</dbReference>
<evidence type="ECO:0000313" key="11">
    <source>
        <dbReference type="Proteomes" id="UP000707206"/>
    </source>
</evidence>
<feature type="transmembrane region" description="Helical" evidence="8">
    <location>
        <begin position="317"/>
        <end position="338"/>
    </location>
</feature>
<dbReference type="Proteomes" id="UP000707206">
    <property type="component" value="Unassembled WGS sequence"/>
</dbReference>
<name>A0A967AQX7_9FLAO</name>
<evidence type="ECO:0000256" key="6">
    <source>
        <dbReference type="ARBA" id="ARBA00022989"/>
    </source>
</evidence>
<sequence>MPSKFPKIFLYLLGAILAINLLQAHFTELIFDEAYYWHYAQDMAFGYFDHPPMVAWMIRAGCLFFEGELGVRFISCLFSVATLATLWLTIDHPKKNDFIPHFFILAFSMTLLNAYGFFTLPDTPLLFFTALFLLVYKRFTEKPSALAGIFLGLVMAALMYSKYHAVLVIVFVLLSNLKLLTNKYAWLAVAVSLLAYLPHFLWLYQNNFISIKYHLFERPNDAYRFDKYTLGFLVNLVALFGLTFPWVYRALFKTRPKDTFTRALVFLTYGVLLFFFVSSFNRRVQTQWIIVVSIPLVILVFYHLIKDVKTRKWIFRMGLINIAVLLYLRLGLVIPALFPVHYESHGNKLWTGELKSKIGDIPVVFENTYRLAPMYAFYRDVPTYSLNNINYRQNQYSIDESERTVQHRNVYYVSPFMTNEEVAFTNLKGDIYYGKYIENFESFRKLRAYVKPKTFTLSSEEEHLLQVYNPYDTDIDLSKLKFAVGYLNDYKRIKDIIPMSVRPIDGKIVVLKSNDTTNFTFKLPKPKMKDPGYFRIGISENGLRYGLNGNSIKLE</sequence>
<dbReference type="AlphaFoldDB" id="A0A967AQX7"/>
<keyword evidence="3" id="KW-0328">Glycosyltransferase</keyword>
<evidence type="ECO:0000256" key="2">
    <source>
        <dbReference type="ARBA" id="ARBA00022475"/>
    </source>
</evidence>
<evidence type="ECO:0000313" key="10">
    <source>
        <dbReference type="EMBL" id="NHF58673.1"/>
    </source>
</evidence>
<comment type="caution">
    <text evidence="10">The sequence shown here is derived from an EMBL/GenBank/DDBJ whole genome shotgun (WGS) entry which is preliminary data.</text>
</comment>
<keyword evidence="5 8" id="KW-0812">Transmembrane</keyword>
<dbReference type="InterPro" id="IPR038731">
    <property type="entry name" value="RgtA/B/C-like"/>
</dbReference>
<comment type="subcellular location">
    <subcellularLocation>
        <location evidence="1">Cell membrane</location>
        <topology evidence="1">Multi-pass membrane protein</topology>
    </subcellularLocation>
</comment>
<keyword evidence="11" id="KW-1185">Reference proteome</keyword>
<feature type="domain" description="Glycosyltransferase RgtA/B/C/D-like" evidence="9">
    <location>
        <begin position="49"/>
        <end position="202"/>
    </location>
</feature>
<feature type="transmembrane region" description="Helical" evidence="8">
    <location>
        <begin position="147"/>
        <end position="172"/>
    </location>
</feature>
<feature type="transmembrane region" description="Helical" evidence="8">
    <location>
        <begin position="69"/>
        <end position="90"/>
    </location>
</feature>
<reference evidence="10" key="2">
    <citation type="submission" date="2020-03" db="EMBL/GenBank/DDBJ databases">
        <title>Flavobacteriaceae bacterium strain TP-CH-4, a member of the family Flavobacteriaceae isolated from a deep-sea seamount.</title>
        <authorList>
            <person name="Zhang D.-C."/>
        </authorList>
    </citation>
    <scope>NUCLEOTIDE SEQUENCE</scope>
    <source>
        <strain evidence="10">TP-CH-4</strain>
    </source>
</reference>
<keyword evidence="4" id="KW-0808">Transferase</keyword>
<dbReference type="GO" id="GO:0009103">
    <property type="term" value="P:lipopolysaccharide biosynthetic process"/>
    <property type="evidence" value="ECO:0007669"/>
    <property type="project" value="UniProtKB-ARBA"/>
</dbReference>
<feature type="transmembrane region" description="Helical" evidence="8">
    <location>
        <begin position="228"/>
        <end position="248"/>
    </location>
</feature>
<keyword evidence="7 8" id="KW-0472">Membrane</keyword>
<evidence type="ECO:0000256" key="3">
    <source>
        <dbReference type="ARBA" id="ARBA00022676"/>
    </source>
</evidence>
<dbReference type="EMBL" id="VIKU02000001">
    <property type="protein sequence ID" value="NHF58673.1"/>
    <property type="molecule type" value="Genomic_DNA"/>
</dbReference>
<dbReference type="RefSeq" id="WP_152573149.1">
    <property type="nucleotide sequence ID" value="NZ_VIKU02000001.1"/>
</dbReference>
<accession>A0A967AQX7</accession>
<gene>
    <name evidence="10" type="ORF">FK220_004940</name>
</gene>
<protein>
    <submittedName>
        <fullName evidence="10">Glycosyltransferase family 39 protein</fullName>
    </submittedName>
</protein>
<evidence type="ECO:0000256" key="4">
    <source>
        <dbReference type="ARBA" id="ARBA00022679"/>
    </source>
</evidence>
<evidence type="ECO:0000256" key="8">
    <source>
        <dbReference type="SAM" id="Phobius"/>
    </source>
</evidence>